<dbReference type="Pfam" id="PF16457">
    <property type="entry name" value="PH_12"/>
    <property type="match status" value="1"/>
</dbReference>
<dbReference type="Pfam" id="PF11841">
    <property type="entry name" value="ELMO_ARM"/>
    <property type="match status" value="1"/>
</dbReference>
<dbReference type="Gene3D" id="2.30.29.30">
    <property type="entry name" value="Pleckstrin-homology domain (PH domain)/Phosphotyrosine-binding domain (PTB)"/>
    <property type="match status" value="1"/>
</dbReference>
<dbReference type="GO" id="GO:0016020">
    <property type="term" value="C:membrane"/>
    <property type="evidence" value="ECO:0007669"/>
    <property type="project" value="UniProtKB-SubCell"/>
</dbReference>
<dbReference type="InterPro" id="IPR011993">
    <property type="entry name" value="PH-like_dom_sf"/>
</dbReference>
<comment type="subcellular location">
    <subcellularLocation>
        <location evidence="2">Cytoplasm</location>
    </subcellularLocation>
    <subcellularLocation>
        <location evidence="1">Membrane</location>
    </subcellularLocation>
</comment>
<dbReference type="GO" id="GO:0006909">
    <property type="term" value="P:phagocytosis"/>
    <property type="evidence" value="ECO:0007669"/>
    <property type="project" value="UniProtKB-KW"/>
</dbReference>
<dbReference type="InterPro" id="IPR050868">
    <property type="entry name" value="ELMO_domain-containing"/>
</dbReference>
<evidence type="ECO:0000256" key="5">
    <source>
        <dbReference type="ARBA" id="ARBA00022703"/>
    </source>
</evidence>
<evidence type="ECO:0000256" key="8">
    <source>
        <dbReference type="ARBA" id="ARBA00023136"/>
    </source>
</evidence>
<dbReference type="FunFam" id="2.30.29.30:FF:000053">
    <property type="entry name" value="Engulfment and cell motility protein 1"/>
    <property type="match status" value="1"/>
</dbReference>
<dbReference type="FunFam" id="1.25.10.10:FF:000049">
    <property type="entry name" value="Engulfment and cell motility 1 (Ced-12 homolog)"/>
    <property type="match status" value="1"/>
</dbReference>
<dbReference type="GO" id="GO:0048870">
    <property type="term" value="P:cell motility"/>
    <property type="evidence" value="ECO:0007669"/>
    <property type="project" value="TreeGrafter"/>
</dbReference>
<dbReference type="CDD" id="cd13359">
    <property type="entry name" value="PH_ELMO1_CED-12"/>
    <property type="match status" value="1"/>
</dbReference>
<keyword evidence="5" id="KW-0053">Apoptosis</keyword>
<evidence type="ECO:0000313" key="11">
    <source>
        <dbReference type="Proteomes" id="UP000186698"/>
    </source>
</evidence>
<keyword evidence="4" id="KW-0597">Phosphoprotein</keyword>
<dbReference type="Gene3D" id="6.10.250.810">
    <property type="match status" value="1"/>
</dbReference>
<protein>
    <submittedName>
        <fullName evidence="12">Engulfment and cell motility protein 2 isoform X3</fullName>
    </submittedName>
</protein>
<feature type="domain" description="ELMO" evidence="10">
    <location>
        <begin position="306"/>
        <end position="480"/>
    </location>
</feature>
<keyword evidence="8" id="KW-0472">Membrane</keyword>
<sequence length="715" mass="82170">MPPPLDIIKVAIEWPGANAQLIEIDQKRPLASIIKEVCDGFSLPNPEYYAFRYADGTQLYITEQSRAARQILERIQGHSTDGRLEAMKELAKLSADTTFATEFINMEGVTVLTRLVEGGTKLLSHYSEMLAFTLTAFLELMDHGIVSWDIVSLTFIKQIAGFVSQPSVDVSILQRSLAILESMVLNSQALYHKIADEITVGQLICHLQVSNQEIQTYAIALINALFLKAPEDKRQEKPLNLMDVPVSEMANTFVQKHLRSIILNHVIRGNRPIKTEMAHQLYVLQVLTFNLLEERMMTKMDSNDQGQRDCIFELRRIAFDAESDSGGISGGGTEKRKAMYSKDYKMLGFTNHVNPAMDFLQTPPGMLALDNMLYLAKHHQDTYVRIVLENSSREDKHECPFGRSAIELTKMLCEILQVGELPNEGRNDYHPMFFTHERSFEEFFCICIQLLNKTWKEMRATAEDFNKVMQVVREQITRALTSKPNSLEQLKNKLRSLSYTEILRLRQSERLSQDDFQSKPIVELREKIQPEILELIKQQRLNRLCEGSSFRKTGNRRRQERFWFCRLALNHKVLHYGDLEDNVQGEVPYESLQEKIPVSDIKAVVTGKDCPHMKEKSALKQNKEVLELAFSILYDPDETLNFIAPNKYEYCIWIDGVNALLGREMNSELARTDMDTLLSMEMKLRLLDLENIQIPEVPPPIPKEPSSYDFVYHYG</sequence>
<evidence type="ECO:0000256" key="1">
    <source>
        <dbReference type="ARBA" id="ARBA00004370"/>
    </source>
</evidence>
<evidence type="ECO:0000256" key="2">
    <source>
        <dbReference type="ARBA" id="ARBA00004496"/>
    </source>
</evidence>
<keyword evidence="11" id="KW-1185">Reference proteome</keyword>
<dbReference type="Gene3D" id="1.25.10.10">
    <property type="entry name" value="Leucine-rich Repeat Variant"/>
    <property type="match status" value="1"/>
</dbReference>
<evidence type="ECO:0000259" key="10">
    <source>
        <dbReference type="PROSITE" id="PS51335"/>
    </source>
</evidence>
<keyword evidence="3" id="KW-0963">Cytoplasm</keyword>
<dbReference type="InterPro" id="IPR016024">
    <property type="entry name" value="ARM-type_fold"/>
</dbReference>
<dbReference type="Proteomes" id="UP000186698">
    <property type="component" value="Chromosome 9_10L"/>
</dbReference>
<accession>A0A8J1LUX2</accession>
<dbReference type="RefSeq" id="XP_041432836.1">
    <property type="nucleotide sequence ID" value="XM_041576902.1"/>
</dbReference>
<organism evidence="11 12">
    <name type="scientific">Xenopus laevis</name>
    <name type="common">African clawed frog</name>
    <dbReference type="NCBI Taxonomy" id="8355"/>
    <lineage>
        <taxon>Eukaryota</taxon>
        <taxon>Metazoa</taxon>
        <taxon>Chordata</taxon>
        <taxon>Craniata</taxon>
        <taxon>Vertebrata</taxon>
        <taxon>Euteleostomi</taxon>
        <taxon>Amphibia</taxon>
        <taxon>Batrachia</taxon>
        <taxon>Anura</taxon>
        <taxon>Pipoidea</taxon>
        <taxon>Pipidae</taxon>
        <taxon>Xenopodinae</taxon>
        <taxon>Xenopus</taxon>
        <taxon>Xenopus</taxon>
    </lineage>
</organism>
<dbReference type="GO" id="GO:0007015">
    <property type="term" value="P:actin filament organization"/>
    <property type="evidence" value="ECO:0007669"/>
    <property type="project" value="TreeGrafter"/>
</dbReference>
<keyword evidence="6" id="KW-0581">Phagocytosis</keyword>
<dbReference type="CTD" id="108701052"/>
<dbReference type="InterPro" id="IPR001849">
    <property type="entry name" value="PH_domain"/>
</dbReference>
<keyword evidence="7" id="KW-0729">SH3-binding</keyword>
<dbReference type="GO" id="GO:0017124">
    <property type="term" value="F:SH3 domain binding"/>
    <property type="evidence" value="ECO:0007669"/>
    <property type="project" value="UniProtKB-KW"/>
</dbReference>
<dbReference type="PROSITE" id="PS51335">
    <property type="entry name" value="ELMO"/>
    <property type="match status" value="1"/>
</dbReference>
<dbReference type="AlphaFoldDB" id="A0A8J1LUX2"/>
<dbReference type="InterPro" id="IPR006816">
    <property type="entry name" value="ELMO_dom"/>
</dbReference>
<evidence type="ECO:0000256" key="9">
    <source>
        <dbReference type="ARBA" id="ARBA00024863"/>
    </source>
</evidence>
<dbReference type="GO" id="GO:0006915">
    <property type="term" value="P:apoptotic process"/>
    <property type="evidence" value="ECO:0007669"/>
    <property type="project" value="UniProtKB-KW"/>
</dbReference>
<reference evidence="12" key="1">
    <citation type="submission" date="2025-08" db="UniProtKB">
        <authorList>
            <consortium name="RefSeq"/>
        </authorList>
    </citation>
    <scope>IDENTIFICATION</scope>
    <source>
        <strain evidence="12">J_2021</strain>
        <tissue evidence="12">Erythrocytes</tissue>
    </source>
</reference>
<gene>
    <name evidence="12" type="primary">elmo2.L</name>
</gene>
<dbReference type="SUPFAM" id="SSF50729">
    <property type="entry name" value="PH domain-like"/>
    <property type="match status" value="1"/>
</dbReference>
<evidence type="ECO:0000256" key="4">
    <source>
        <dbReference type="ARBA" id="ARBA00022553"/>
    </source>
</evidence>
<evidence type="ECO:0000256" key="6">
    <source>
        <dbReference type="ARBA" id="ARBA00022907"/>
    </source>
</evidence>
<dbReference type="PANTHER" id="PTHR12771:SF8">
    <property type="entry name" value="ENGULFMENT AND CELL MOTILITY PROTEIN 2"/>
    <property type="match status" value="1"/>
</dbReference>
<comment type="function">
    <text evidence="9">Involved in cytoskeletal rearrangements required for phagocytosis of apoptotic cells and cell motility. Acts in association with DOCK1 and CRK. Was initially proposed to be required in complex with DOCK1 to activate Rac Rho small GTPases. May enhance the guanine nucleotide exchange factor (GEF) activity of DOCK1.</text>
</comment>
<dbReference type="GO" id="GO:0005737">
    <property type="term" value="C:cytoplasm"/>
    <property type="evidence" value="ECO:0007669"/>
    <property type="project" value="UniProtKB-SubCell"/>
</dbReference>
<dbReference type="Pfam" id="PF04727">
    <property type="entry name" value="ELMO_CED12"/>
    <property type="match status" value="1"/>
</dbReference>
<evidence type="ECO:0000313" key="12">
    <source>
        <dbReference type="RefSeq" id="XP_041432836.1"/>
    </source>
</evidence>
<dbReference type="PANTHER" id="PTHR12771">
    <property type="entry name" value="ENGULFMENT AND CELL MOTILITY"/>
    <property type="match status" value="1"/>
</dbReference>
<proteinExistence type="predicted"/>
<evidence type="ECO:0000256" key="7">
    <source>
        <dbReference type="ARBA" id="ARBA00023036"/>
    </source>
</evidence>
<dbReference type="InterPro" id="IPR024574">
    <property type="entry name" value="ELMO_ARM"/>
</dbReference>
<dbReference type="GeneID" id="108701052"/>
<dbReference type="SUPFAM" id="SSF48371">
    <property type="entry name" value="ARM repeat"/>
    <property type="match status" value="1"/>
</dbReference>
<evidence type="ECO:0000256" key="3">
    <source>
        <dbReference type="ARBA" id="ARBA00022490"/>
    </source>
</evidence>
<name>A0A8J1LUX2_XENLA</name>
<dbReference type="InterPro" id="IPR011989">
    <property type="entry name" value="ARM-like"/>
</dbReference>